<dbReference type="InterPro" id="IPR019885">
    <property type="entry name" value="Tscrpt_reg_HTH_AsnC-type_CS"/>
</dbReference>
<dbReference type="Gene3D" id="1.10.10.10">
    <property type="entry name" value="Winged helix-like DNA-binding domain superfamily/Winged helix DNA-binding domain"/>
    <property type="match status" value="1"/>
</dbReference>
<name>A0A2S6N8P4_9HYPH</name>
<evidence type="ECO:0000256" key="1">
    <source>
        <dbReference type="ARBA" id="ARBA00023015"/>
    </source>
</evidence>
<keyword evidence="1" id="KW-0805">Transcription regulation</keyword>
<dbReference type="GO" id="GO:0043565">
    <property type="term" value="F:sequence-specific DNA binding"/>
    <property type="evidence" value="ECO:0007669"/>
    <property type="project" value="InterPro"/>
</dbReference>
<dbReference type="EMBL" id="NHSJ01000069">
    <property type="protein sequence ID" value="PPQ30978.1"/>
    <property type="molecule type" value="Genomic_DNA"/>
</dbReference>
<evidence type="ECO:0000313" key="6">
    <source>
        <dbReference type="Proteomes" id="UP000239089"/>
    </source>
</evidence>
<keyword evidence="6" id="KW-1185">Reference proteome</keyword>
<feature type="domain" description="HTH asnC-type" evidence="4">
    <location>
        <begin position="3"/>
        <end position="64"/>
    </location>
</feature>
<comment type="caution">
    <text evidence="5">The sequence shown here is derived from an EMBL/GenBank/DDBJ whole genome shotgun (WGS) entry which is preliminary data.</text>
</comment>
<dbReference type="PRINTS" id="PR00033">
    <property type="entry name" value="HTHASNC"/>
</dbReference>
<evidence type="ECO:0000259" key="4">
    <source>
        <dbReference type="PROSITE" id="PS50956"/>
    </source>
</evidence>
<dbReference type="InterPro" id="IPR036390">
    <property type="entry name" value="WH_DNA-bd_sf"/>
</dbReference>
<accession>A0A2S6N8P4</accession>
<organism evidence="5 6">
    <name type="scientific">Rhodoblastus sphagnicola</name>
    <dbReference type="NCBI Taxonomy" id="333368"/>
    <lineage>
        <taxon>Bacteria</taxon>
        <taxon>Pseudomonadati</taxon>
        <taxon>Pseudomonadota</taxon>
        <taxon>Alphaproteobacteria</taxon>
        <taxon>Hyphomicrobiales</taxon>
        <taxon>Rhodoblastaceae</taxon>
        <taxon>Rhodoblastus</taxon>
    </lineage>
</organism>
<dbReference type="AlphaFoldDB" id="A0A2S6N8P4"/>
<gene>
    <name evidence="5" type="ORF">CCR94_10640</name>
</gene>
<dbReference type="PROSITE" id="PS00519">
    <property type="entry name" value="HTH_ASNC_1"/>
    <property type="match status" value="1"/>
</dbReference>
<dbReference type="OrthoDB" id="7707281at2"/>
<keyword evidence="3" id="KW-0804">Transcription</keyword>
<dbReference type="CDD" id="cd00090">
    <property type="entry name" value="HTH_ARSR"/>
    <property type="match status" value="1"/>
</dbReference>
<proteinExistence type="predicted"/>
<dbReference type="Pfam" id="PF01037">
    <property type="entry name" value="AsnC_trans_reg"/>
    <property type="match status" value="1"/>
</dbReference>
<evidence type="ECO:0000256" key="3">
    <source>
        <dbReference type="ARBA" id="ARBA00023163"/>
    </source>
</evidence>
<reference evidence="5 6" key="1">
    <citation type="journal article" date="2018" name="Arch. Microbiol.">
        <title>New insights into the metabolic potential of the phototrophic purple bacterium Rhodopila globiformis DSM 161(T) from its draft genome sequence and evidence for a vanadium-dependent nitrogenase.</title>
        <authorList>
            <person name="Imhoff J.F."/>
            <person name="Rahn T."/>
            <person name="Kunzel S."/>
            <person name="Neulinger S.C."/>
        </authorList>
    </citation>
    <scope>NUCLEOTIDE SEQUENCE [LARGE SCALE GENOMIC DNA]</scope>
    <source>
        <strain evidence="5 6">DSM 16996</strain>
    </source>
</reference>
<evidence type="ECO:0000256" key="2">
    <source>
        <dbReference type="ARBA" id="ARBA00023125"/>
    </source>
</evidence>
<dbReference type="GO" id="GO:0043200">
    <property type="term" value="P:response to amino acid"/>
    <property type="evidence" value="ECO:0007669"/>
    <property type="project" value="TreeGrafter"/>
</dbReference>
<dbReference type="Proteomes" id="UP000239089">
    <property type="component" value="Unassembled WGS sequence"/>
</dbReference>
<dbReference type="InterPro" id="IPR000485">
    <property type="entry name" value="AsnC-type_HTH_dom"/>
</dbReference>
<dbReference type="SMART" id="SM00344">
    <property type="entry name" value="HTH_ASNC"/>
    <property type="match status" value="1"/>
</dbReference>
<protein>
    <submittedName>
        <fullName evidence="5">AsnC family transcriptional regulator</fullName>
    </submittedName>
</protein>
<evidence type="ECO:0000313" key="5">
    <source>
        <dbReference type="EMBL" id="PPQ30978.1"/>
    </source>
</evidence>
<dbReference type="Gene3D" id="3.30.70.920">
    <property type="match status" value="1"/>
</dbReference>
<dbReference type="PANTHER" id="PTHR30154:SF34">
    <property type="entry name" value="TRANSCRIPTIONAL REGULATOR AZLB"/>
    <property type="match status" value="1"/>
</dbReference>
<sequence length="157" mass="17545">MRLDEFDRHILAELQGDGRLTNAELADRIGLSPTPCLRRVKALEKQGVIRGYRADLDPMKIGLGLKVMVGVSIAVHREEQTTAIQQAFKALPEVVSCCLVSGETDYLLEVVVEDLQAYERFLVGKLLKFDEIKDVRSSFVLRAVKHSSPLTLDHLTT</sequence>
<dbReference type="InterPro" id="IPR036388">
    <property type="entry name" value="WH-like_DNA-bd_sf"/>
</dbReference>
<dbReference type="PROSITE" id="PS50956">
    <property type="entry name" value="HTH_ASNC_2"/>
    <property type="match status" value="1"/>
</dbReference>
<dbReference type="GO" id="GO:0006355">
    <property type="term" value="P:regulation of DNA-templated transcription"/>
    <property type="evidence" value="ECO:0007669"/>
    <property type="project" value="UniProtKB-ARBA"/>
</dbReference>
<dbReference type="SUPFAM" id="SSF54909">
    <property type="entry name" value="Dimeric alpha+beta barrel"/>
    <property type="match status" value="1"/>
</dbReference>
<dbReference type="InterPro" id="IPR019887">
    <property type="entry name" value="Tscrpt_reg_AsnC/Lrp_C"/>
</dbReference>
<dbReference type="InterPro" id="IPR011991">
    <property type="entry name" value="ArsR-like_HTH"/>
</dbReference>
<dbReference type="GO" id="GO:0005829">
    <property type="term" value="C:cytosol"/>
    <property type="evidence" value="ECO:0007669"/>
    <property type="project" value="TreeGrafter"/>
</dbReference>
<dbReference type="SUPFAM" id="SSF46785">
    <property type="entry name" value="Winged helix' DNA-binding domain"/>
    <property type="match status" value="1"/>
</dbReference>
<dbReference type="PANTHER" id="PTHR30154">
    <property type="entry name" value="LEUCINE-RESPONSIVE REGULATORY PROTEIN"/>
    <property type="match status" value="1"/>
</dbReference>
<keyword evidence="2" id="KW-0238">DNA-binding</keyword>
<dbReference type="FunFam" id="1.10.10.10:FF:000186">
    <property type="entry name" value="AsnC family transcriptional regulator"/>
    <property type="match status" value="1"/>
</dbReference>
<dbReference type="InterPro" id="IPR019888">
    <property type="entry name" value="Tscrpt_reg_AsnC-like"/>
</dbReference>
<dbReference type="InterPro" id="IPR011008">
    <property type="entry name" value="Dimeric_a/b-barrel"/>
</dbReference>
<dbReference type="Pfam" id="PF13412">
    <property type="entry name" value="HTH_24"/>
    <property type="match status" value="1"/>
</dbReference>